<gene>
    <name evidence="3" type="ORF">TELCIR_22887</name>
</gene>
<dbReference type="InterPro" id="IPR000980">
    <property type="entry name" value="SH2"/>
</dbReference>
<protein>
    <recommendedName>
        <fullName evidence="2">SH2 domain-containing protein</fullName>
    </recommendedName>
</protein>
<reference evidence="3 4" key="1">
    <citation type="submission" date="2015-09" db="EMBL/GenBank/DDBJ databases">
        <title>Draft genome of the parasitic nematode Teladorsagia circumcincta isolate WARC Sus (inbred).</title>
        <authorList>
            <person name="Mitreva M."/>
        </authorList>
    </citation>
    <scope>NUCLEOTIDE SEQUENCE [LARGE SCALE GENOMIC DNA]</scope>
    <source>
        <strain evidence="3 4">S</strain>
    </source>
</reference>
<keyword evidence="4" id="KW-1185">Reference proteome</keyword>
<dbReference type="PROSITE" id="PS50001">
    <property type="entry name" value="SH2"/>
    <property type="match status" value="1"/>
</dbReference>
<dbReference type="Proteomes" id="UP000230423">
    <property type="component" value="Unassembled WGS sequence"/>
</dbReference>
<feature type="domain" description="SH2" evidence="2">
    <location>
        <begin position="14"/>
        <end position="91"/>
    </location>
</feature>
<proteinExistence type="predicted"/>
<evidence type="ECO:0000313" key="4">
    <source>
        <dbReference type="Proteomes" id="UP000230423"/>
    </source>
</evidence>
<evidence type="ECO:0000256" key="1">
    <source>
        <dbReference type="PROSITE-ProRule" id="PRU00191"/>
    </source>
</evidence>
<name>A0A2G9TCR3_TELCI</name>
<sequence>MYYACNQELQNEPLYHGALPIEDIGALVADQGDFLIRELEPEEGRAPMPCLTVRLKSQLKDYPIHTVQAADAIMFTIDGTTKATTVVGLVQ</sequence>
<dbReference type="EMBL" id="KZ384472">
    <property type="protein sequence ID" value="PIO55725.1"/>
    <property type="molecule type" value="Genomic_DNA"/>
</dbReference>
<dbReference type="AlphaFoldDB" id="A0A2G9TCR3"/>
<dbReference type="OrthoDB" id="5838276at2759"/>
<evidence type="ECO:0000313" key="3">
    <source>
        <dbReference type="EMBL" id="PIO55725.1"/>
    </source>
</evidence>
<organism evidence="3 4">
    <name type="scientific">Teladorsagia circumcincta</name>
    <name type="common">Brown stomach worm</name>
    <name type="synonym">Ostertagia circumcincta</name>
    <dbReference type="NCBI Taxonomy" id="45464"/>
    <lineage>
        <taxon>Eukaryota</taxon>
        <taxon>Metazoa</taxon>
        <taxon>Ecdysozoa</taxon>
        <taxon>Nematoda</taxon>
        <taxon>Chromadorea</taxon>
        <taxon>Rhabditida</taxon>
        <taxon>Rhabditina</taxon>
        <taxon>Rhabditomorpha</taxon>
        <taxon>Strongyloidea</taxon>
        <taxon>Trichostrongylidae</taxon>
        <taxon>Teladorsagia</taxon>
    </lineage>
</organism>
<keyword evidence="1" id="KW-0727">SH2 domain</keyword>
<dbReference type="SUPFAM" id="SSF55550">
    <property type="entry name" value="SH2 domain"/>
    <property type="match status" value="1"/>
</dbReference>
<evidence type="ECO:0000259" key="2">
    <source>
        <dbReference type="PROSITE" id="PS50001"/>
    </source>
</evidence>
<dbReference type="Gene3D" id="3.30.505.10">
    <property type="entry name" value="SH2 domain"/>
    <property type="match status" value="1"/>
</dbReference>
<dbReference type="InterPro" id="IPR036860">
    <property type="entry name" value="SH2_dom_sf"/>
</dbReference>
<accession>A0A2G9TCR3</accession>